<dbReference type="SMART" id="SM00382">
    <property type="entry name" value="AAA"/>
    <property type="match status" value="1"/>
</dbReference>
<keyword evidence="1" id="KW-0547">Nucleotide-binding</keyword>
<dbReference type="PROSITE" id="PS00688">
    <property type="entry name" value="SIGMA54_INTERACT_3"/>
    <property type="match status" value="1"/>
</dbReference>
<evidence type="ECO:0000256" key="1">
    <source>
        <dbReference type="ARBA" id="ARBA00022741"/>
    </source>
</evidence>
<dbReference type="InterPro" id="IPR003593">
    <property type="entry name" value="AAA+_ATPase"/>
</dbReference>
<accession>A0ABU2C6W8</accession>
<dbReference type="SUPFAM" id="SSF46689">
    <property type="entry name" value="Homeodomain-like"/>
    <property type="match status" value="1"/>
</dbReference>
<dbReference type="Proteomes" id="UP001180487">
    <property type="component" value="Unassembled WGS sequence"/>
</dbReference>
<evidence type="ECO:0000256" key="3">
    <source>
        <dbReference type="ARBA" id="ARBA00023015"/>
    </source>
</evidence>
<dbReference type="EMBL" id="JAVDXT010000001">
    <property type="protein sequence ID" value="MDR7377014.1"/>
    <property type="molecule type" value="Genomic_DNA"/>
</dbReference>
<dbReference type="InterPro" id="IPR002078">
    <property type="entry name" value="Sigma_54_int"/>
</dbReference>
<evidence type="ECO:0000313" key="8">
    <source>
        <dbReference type="Proteomes" id="UP001180487"/>
    </source>
</evidence>
<dbReference type="Pfam" id="PF25601">
    <property type="entry name" value="AAA_lid_14"/>
    <property type="match status" value="1"/>
</dbReference>
<protein>
    <submittedName>
        <fullName evidence="7">Transcriptional regulator of acetoin/glycerol metabolism</fullName>
    </submittedName>
</protein>
<keyword evidence="3" id="KW-0805">Transcription regulation</keyword>
<dbReference type="InterPro" id="IPR027417">
    <property type="entry name" value="P-loop_NTPase"/>
</dbReference>
<reference evidence="7 8" key="1">
    <citation type="submission" date="2023-07" db="EMBL/GenBank/DDBJ databases">
        <title>Sorghum-associated microbial communities from plants grown in Nebraska, USA.</title>
        <authorList>
            <person name="Schachtman D."/>
        </authorList>
    </citation>
    <scope>NUCLEOTIDE SEQUENCE [LARGE SCALE GENOMIC DNA]</scope>
    <source>
        <strain evidence="7 8">BE313</strain>
    </source>
</reference>
<dbReference type="CDD" id="cd00009">
    <property type="entry name" value="AAA"/>
    <property type="match status" value="1"/>
</dbReference>
<dbReference type="SUPFAM" id="SSF52540">
    <property type="entry name" value="P-loop containing nucleoside triphosphate hydrolases"/>
    <property type="match status" value="1"/>
</dbReference>
<dbReference type="Pfam" id="PF02954">
    <property type="entry name" value="HTH_8"/>
    <property type="match status" value="1"/>
</dbReference>
<keyword evidence="8" id="KW-1185">Reference proteome</keyword>
<dbReference type="Pfam" id="PF01590">
    <property type="entry name" value="GAF"/>
    <property type="match status" value="1"/>
</dbReference>
<organism evidence="7 8">
    <name type="scientific">Rhodoferax ferrireducens</name>
    <dbReference type="NCBI Taxonomy" id="192843"/>
    <lineage>
        <taxon>Bacteria</taxon>
        <taxon>Pseudomonadati</taxon>
        <taxon>Pseudomonadota</taxon>
        <taxon>Betaproteobacteria</taxon>
        <taxon>Burkholderiales</taxon>
        <taxon>Comamonadaceae</taxon>
        <taxon>Rhodoferax</taxon>
    </lineage>
</organism>
<dbReference type="Pfam" id="PF00158">
    <property type="entry name" value="Sigma54_activat"/>
    <property type="match status" value="1"/>
</dbReference>
<dbReference type="PROSITE" id="PS00676">
    <property type="entry name" value="SIGMA54_INTERACT_2"/>
    <property type="match status" value="1"/>
</dbReference>
<dbReference type="InterPro" id="IPR003018">
    <property type="entry name" value="GAF"/>
</dbReference>
<evidence type="ECO:0000313" key="7">
    <source>
        <dbReference type="EMBL" id="MDR7377014.1"/>
    </source>
</evidence>
<evidence type="ECO:0000256" key="5">
    <source>
        <dbReference type="ARBA" id="ARBA00023163"/>
    </source>
</evidence>
<dbReference type="RefSeq" id="WP_310372378.1">
    <property type="nucleotide sequence ID" value="NZ_JAVDXT010000001.1"/>
</dbReference>
<dbReference type="PROSITE" id="PS00675">
    <property type="entry name" value="SIGMA54_INTERACT_1"/>
    <property type="match status" value="1"/>
</dbReference>
<feature type="domain" description="Sigma-54 factor interaction" evidence="6">
    <location>
        <begin position="333"/>
        <end position="559"/>
    </location>
</feature>
<dbReference type="PANTHER" id="PTHR32071:SF77">
    <property type="entry name" value="TRANSCRIPTIONAL REGULATORY PROTEIN"/>
    <property type="match status" value="1"/>
</dbReference>
<name>A0ABU2C6W8_9BURK</name>
<proteinExistence type="predicted"/>
<dbReference type="InterPro" id="IPR002197">
    <property type="entry name" value="HTH_Fis"/>
</dbReference>
<dbReference type="CDD" id="cd00130">
    <property type="entry name" value="PAS"/>
    <property type="match status" value="1"/>
</dbReference>
<dbReference type="InterPro" id="IPR000014">
    <property type="entry name" value="PAS"/>
</dbReference>
<dbReference type="InterPro" id="IPR029016">
    <property type="entry name" value="GAF-like_dom_sf"/>
</dbReference>
<keyword evidence="2" id="KW-0067">ATP-binding</keyword>
<dbReference type="Gene3D" id="3.40.50.300">
    <property type="entry name" value="P-loop containing nucleotide triphosphate hydrolases"/>
    <property type="match status" value="1"/>
</dbReference>
<dbReference type="PANTHER" id="PTHR32071">
    <property type="entry name" value="TRANSCRIPTIONAL REGULATORY PROTEIN"/>
    <property type="match status" value="1"/>
</dbReference>
<sequence length="639" mass="69122">MHSGTPPARTTSVALRQARRQLLDQGDVAAGLLDERLARSWSRSLDFGLQASGRTPGAPHASTAQLARALEQQRELVAHARPVMEFVFEQTRDSDCMVVLADSGGMLLHTLGDAEFLDRASRVALRPGATWHEQYRGTNAIGTAMAEQAPVVVHASEHYLERNSFLTCAAAPIHDPAGRLLGALDISGDHRGYHPHTLGLARSAARMIEHKLFETRHAGQLRLRFHSQMEGIGTVTECQLAVSPEGWVLGANTAALQWLGLGRDSIGRVQLEAVWPLAHALVQQPGPAAVRPLLGPRGGQVWLRVDFGRSRPAPLPRALEVAEPAPADALSALDTGDATYRAALDKARRVVGKPIALLLQGESGVGKEVFARAVHAAGPRRDGPFVAVNCAALPETLIEAELFGYSPGAFTGARREGSPGRLREAQGGTLLLDEVGDMPMAFQARLLRVLQERQVQPLGGGKAVALDFNLVCATHRQLREEMQAGRFREDLYYRINGLTLLLPPLRERSDQSALIGRLLGTLAPGQALQLAPELVTAFLHFNWPGNLRQLANGLRTACALLDEGETMIDWQHLPDDLAQDLRQTSVLADPGLDGPLRAQSVRTMERVLQQCNGNVSEAARQLGVSRNTLYRKLGGSAGR</sequence>
<dbReference type="Gene3D" id="3.30.450.40">
    <property type="match status" value="1"/>
</dbReference>
<dbReference type="InterPro" id="IPR025944">
    <property type="entry name" value="Sigma_54_int_dom_CS"/>
</dbReference>
<dbReference type="InterPro" id="IPR058031">
    <property type="entry name" value="AAA_lid_NorR"/>
</dbReference>
<keyword evidence="4" id="KW-0238">DNA-binding</keyword>
<dbReference type="PRINTS" id="PR01590">
    <property type="entry name" value="HTHFIS"/>
</dbReference>
<evidence type="ECO:0000256" key="4">
    <source>
        <dbReference type="ARBA" id="ARBA00023125"/>
    </source>
</evidence>
<comment type="caution">
    <text evidence="7">The sequence shown here is derived from an EMBL/GenBank/DDBJ whole genome shotgun (WGS) entry which is preliminary data.</text>
</comment>
<keyword evidence="5" id="KW-0804">Transcription</keyword>
<dbReference type="InterPro" id="IPR009057">
    <property type="entry name" value="Homeodomain-like_sf"/>
</dbReference>
<evidence type="ECO:0000259" key="6">
    <source>
        <dbReference type="PROSITE" id="PS50045"/>
    </source>
</evidence>
<dbReference type="SUPFAM" id="SSF55781">
    <property type="entry name" value="GAF domain-like"/>
    <property type="match status" value="1"/>
</dbReference>
<dbReference type="InterPro" id="IPR025943">
    <property type="entry name" value="Sigma_54_int_dom_ATP-bd_2"/>
</dbReference>
<evidence type="ECO:0000256" key="2">
    <source>
        <dbReference type="ARBA" id="ARBA00022840"/>
    </source>
</evidence>
<gene>
    <name evidence="7" type="ORF">J2X19_001672</name>
</gene>
<dbReference type="PROSITE" id="PS50045">
    <property type="entry name" value="SIGMA54_INTERACT_4"/>
    <property type="match status" value="1"/>
</dbReference>
<dbReference type="Gene3D" id="1.10.10.60">
    <property type="entry name" value="Homeodomain-like"/>
    <property type="match status" value="1"/>
</dbReference>
<dbReference type="InterPro" id="IPR025662">
    <property type="entry name" value="Sigma_54_int_dom_ATP-bd_1"/>
</dbReference>
<dbReference type="Gene3D" id="1.10.8.60">
    <property type="match status" value="1"/>
</dbReference>